<name>A0A6G9AUF8_9BACT</name>
<keyword evidence="3" id="KW-1185">Reference proteome</keyword>
<evidence type="ECO:0000313" key="3">
    <source>
        <dbReference type="Proteomes" id="UP000501802"/>
    </source>
</evidence>
<evidence type="ECO:0000313" key="2">
    <source>
        <dbReference type="EMBL" id="QIP16122.1"/>
    </source>
</evidence>
<protein>
    <submittedName>
        <fullName evidence="2">Uncharacterized protein</fullName>
    </submittedName>
</protein>
<accession>A0A6G9AUF8</accession>
<keyword evidence="1" id="KW-1133">Transmembrane helix</keyword>
<dbReference type="EMBL" id="CP050063">
    <property type="protein sequence ID" value="QIP16122.1"/>
    <property type="molecule type" value="Genomic_DNA"/>
</dbReference>
<sequence>MLRRLPPIIQFIFVCMIGICMGTLAGFLNECTQQPFSAANALIWLFLMIVSGSIVTLIILYSRNGLR</sequence>
<dbReference type="RefSeq" id="WP_167215707.1">
    <property type="nucleotide sequence ID" value="NZ_CP050063.1"/>
</dbReference>
<keyword evidence="1" id="KW-0812">Transmembrane</keyword>
<dbReference type="AlphaFoldDB" id="A0A6G9AUF8"/>
<reference evidence="2 3" key="1">
    <citation type="submission" date="2020-03" db="EMBL/GenBank/DDBJ databases">
        <authorList>
            <person name="Kim M.K."/>
        </authorList>
    </citation>
    <scope>NUCLEOTIDE SEQUENCE [LARGE SCALE GENOMIC DNA]</scope>
    <source>
        <strain evidence="2 3">BT328</strain>
    </source>
</reference>
<dbReference type="Proteomes" id="UP000501802">
    <property type="component" value="Chromosome"/>
</dbReference>
<gene>
    <name evidence="2" type="ORF">G8759_27545</name>
</gene>
<dbReference type="KEGG" id="spib:G8759_27545"/>
<feature type="transmembrane region" description="Helical" evidence="1">
    <location>
        <begin position="41"/>
        <end position="61"/>
    </location>
</feature>
<evidence type="ECO:0000256" key="1">
    <source>
        <dbReference type="SAM" id="Phobius"/>
    </source>
</evidence>
<feature type="transmembrane region" description="Helical" evidence="1">
    <location>
        <begin position="7"/>
        <end position="29"/>
    </location>
</feature>
<proteinExistence type="predicted"/>
<organism evidence="2 3">
    <name type="scientific">Spirosoma aureum</name>
    <dbReference type="NCBI Taxonomy" id="2692134"/>
    <lineage>
        <taxon>Bacteria</taxon>
        <taxon>Pseudomonadati</taxon>
        <taxon>Bacteroidota</taxon>
        <taxon>Cytophagia</taxon>
        <taxon>Cytophagales</taxon>
        <taxon>Cytophagaceae</taxon>
        <taxon>Spirosoma</taxon>
    </lineage>
</organism>
<keyword evidence="1" id="KW-0472">Membrane</keyword>